<comment type="caution">
    <text evidence="2">The sequence shown here is derived from an EMBL/GenBank/DDBJ whole genome shotgun (WGS) entry which is preliminary data.</text>
</comment>
<keyword evidence="1" id="KW-0472">Membrane</keyword>
<evidence type="ECO:0000313" key="3">
    <source>
        <dbReference type="Proteomes" id="UP000178859"/>
    </source>
</evidence>
<protein>
    <submittedName>
        <fullName evidence="2">Uncharacterized protein</fullName>
    </submittedName>
</protein>
<name>A0A1F5MI74_9BACT</name>
<evidence type="ECO:0000313" key="2">
    <source>
        <dbReference type="EMBL" id="OGE64980.1"/>
    </source>
</evidence>
<feature type="transmembrane region" description="Helical" evidence="1">
    <location>
        <begin position="50"/>
        <end position="71"/>
    </location>
</feature>
<dbReference type="AlphaFoldDB" id="A0A1F5MI74"/>
<evidence type="ECO:0000256" key="1">
    <source>
        <dbReference type="SAM" id="Phobius"/>
    </source>
</evidence>
<reference evidence="2 3" key="1">
    <citation type="journal article" date="2016" name="Nat. Commun.">
        <title>Thousands of microbial genomes shed light on interconnected biogeochemical processes in an aquifer system.</title>
        <authorList>
            <person name="Anantharaman K."/>
            <person name="Brown C.T."/>
            <person name="Hug L.A."/>
            <person name="Sharon I."/>
            <person name="Castelle C.J."/>
            <person name="Probst A.J."/>
            <person name="Thomas B.C."/>
            <person name="Singh A."/>
            <person name="Wilkins M.J."/>
            <person name="Karaoz U."/>
            <person name="Brodie E.L."/>
            <person name="Williams K.H."/>
            <person name="Hubbard S.S."/>
            <person name="Banfield J.F."/>
        </authorList>
    </citation>
    <scope>NUCLEOTIDE SEQUENCE [LARGE SCALE GENOMIC DNA]</scope>
</reference>
<keyword evidence="1" id="KW-1133">Transmembrane helix</keyword>
<sequence>MAIQQTKRQSDLEKRLQLLRKQVYGNEKFRVESKGTVNSSNDLTYLGQDLLKILIFSSAAIGIQLVLFILLKNNILKLNLF</sequence>
<dbReference type="EMBL" id="MFDT01000012">
    <property type="protein sequence ID" value="OGE64980.1"/>
    <property type="molecule type" value="Genomic_DNA"/>
</dbReference>
<dbReference type="Proteomes" id="UP000178859">
    <property type="component" value="Unassembled WGS sequence"/>
</dbReference>
<accession>A0A1F5MI74</accession>
<keyword evidence="1" id="KW-0812">Transmembrane</keyword>
<organism evidence="2 3">
    <name type="scientific">Candidatus Daviesbacteria bacterium RIFCSPLOWO2_02_FULL_36_7</name>
    <dbReference type="NCBI Taxonomy" id="1797792"/>
    <lineage>
        <taxon>Bacteria</taxon>
        <taxon>Candidatus Daviesiibacteriota</taxon>
    </lineage>
</organism>
<gene>
    <name evidence="2" type="ORF">A3I48_00990</name>
</gene>
<proteinExistence type="predicted"/>